<proteinExistence type="predicted"/>
<dbReference type="InterPro" id="IPR000485">
    <property type="entry name" value="AsnC-type_HTH_dom"/>
</dbReference>
<evidence type="ECO:0000313" key="5">
    <source>
        <dbReference type="EMBL" id="OZI17090.1"/>
    </source>
</evidence>
<name>A0A261QXL3_9BORD</name>
<dbReference type="GO" id="GO:0006355">
    <property type="term" value="P:regulation of DNA-templated transcription"/>
    <property type="evidence" value="ECO:0007669"/>
    <property type="project" value="UniProtKB-ARBA"/>
</dbReference>
<dbReference type="Pfam" id="PF13412">
    <property type="entry name" value="HTH_24"/>
    <property type="match status" value="1"/>
</dbReference>
<protein>
    <submittedName>
        <fullName evidence="5">AsnC family transcriptional regulator</fullName>
    </submittedName>
</protein>
<evidence type="ECO:0000256" key="3">
    <source>
        <dbReference type="ARBA" id="ARBA00023163"/>
    </source>
</evidence>
<evidence type="ECO:0000256" key="2">
    <source>
        <dbReference type="ARBA" id="ARBA00023125"/>
    </source>
</evidence>
<reference evidence="6" key="1">
    <citation type="submission" date="2017-05" db="EMBL/GenBank/DDBJ databases">
        <title>Complete and WGS of Bordetella genogroups.</title>
        <authorList>
            <person name="Spilker T."/>
            <person name="Lipuma J."/>
        </authorList>
    </citation>
    <scope>NUCLEOTIDE SEQUENCE [LARGE SCALE GENOMIC DNA]</scope>
    <source>
        <strain evidence="6">AU18089</strain>
    </source>
</reference>
<dbReference type="Gene3D" id="1.10.10.10">
    <property type="entry name" value="Winged helix-like DNA-binding domain superfamily/Winged helix DNA-binding domain"/>
    <property type="match status" value="1"/>
</dbReference>
<dbReference type="GO" id="GO:0005829">
    <property type="term" value="C:cytosol"/>
    <property type="evidence" value="ECO:0007669"/>
    <property type="project" value="TreeGrafter"/>
</dbReference>
<gene>
    <name evidence="5" type="ORF">CAL19_14670</name>
</gene>
<evidence type="ECO:0000313" key="6">
    <source>
        <dbReference type="Proteomes" id="UP000216947"/>
    </source>
</evidence>
<dbReference type="Gene3D" id="3.30.70.920">
    <property type="match status" value="1"/>
</dbReference>
<keyword evidence="3" id="KW-0804">Transcription</keyword>
<dbReference type="PRINTS" id="PR00033">
    <property type="entry name" value="HTHASNC"/>
</dbReference>
<keyword evidence="1" id="KW-0805">Transcription regulation</keyword>
<dbReference type="PANTHER" id="PTHR30154">
    <property type="entry name" value="LEUCINE-RESPONSIVE REGULATORY PROTEIN"/>
    <property type="match status" value="1"/>
</dbReference>
<dbReference type="InterPro" id="IPR036390">
    <property type="entry name" value="WH_DNA-bd_sf"/>
</dbReference>
<dbReference type="InterPro" id="IPR036388">
    <property type="entry name" value="WH-like_DNA-bd_sf"/>
</dbReference>
<keyword evidence="2" id="KW-0238">DNA-binding</keyword>
<dbReference type="PANTHER" id="PTHR30154:SF34">
    <property type="entry name" value="TRANSCRIPTIONAL REGULATOR AZLB"/>
    <property type="match status" value="1"/>
</dbReference>
<comment type="caution">
    <text evidence="5">The sequence shown here is derived from an EMBL/GenBank/DDBJ whole genome shotgun (WGS) entry which is preliminary data.</text>
</comment>
<dbReference type="CDD" id="cd00090">
    <property type="entry name" value="HTH_ARSR"/>
    <property type="match status" value="1"/>
</dbReference>
<keyword evidence="6" id="KW-1185">Reference proteome</keyword>
<sequence>MKGLPKLDRIDINILSQLQQNSQITNLALAEAVSLSPSPCLARVKRLEKAGYIVSYNARLNLAKLVDHIVVFTEVTLEDHRRNDFVRFETTLKTYSALQECHLVSGGYDYILKFIARNVFHYHQIMEDILSRDIGISKYFSYIVIKTVCVRDSVAIKELLDFTHTPGVESELPDETE</sequence>
<dbReference type="InterPro" id="IPR011991">
    <property type="entry name" value="ArsR-like_HTH"/>
</dbReference>
<feature type="domain" description="HTH asnC-type" evidence="4">
    <location>
        <begin position="7"/>
        <end position="109"/>
    </location>
</feature>
<dbReference type="SUPFAM" id="SSF46785">
    <property type="entry name" value="Winged helix' DNA-binding domain"/>
    <property type="match status" value="1"/>
</dbReference>
<dbReference type="GO" id="GO:0043200">
    <property type="term" value="P:response to amino acid"/>
    <property type="evidence" value="ECO:0007669"/>
    <property type="project" value="TreeGrafter"/>
</dbReference>
<dbReference type="PROSITE" id="PS50956">
    <property type="entry name" value="HTH_ASNC_2"/>
    <property type="match status" value="1"/>
</dbReference>
<evidence type="ECO:0000259" key="4">
    <source>
        <dbReference type="PROSITE" id="PS50956"/>
    </source>
</evidence>
<evidence type="ECO:0000256" key="1">
    <source>
        <dbReference type="ARBA" id="ARBA00023015"/>
    </source>
</evidence>
<dbReference type="SUPFAM" id="SSF54909">
    <property type="entry name" value="Dimeric alpha+beta barrel"/>
    <property type="match status" value="1"/>
</dbReference>
<dbReference type="Proteomes" id="UP000216947">
    <property type="component" value="Unassembled WGS sequence"/>
</dbReference>
<dbReference type="Pfam" id="PF01037">
    <property type="entry name" value="AsnC_trans_reg"/>
    <property type="match status" value="1"/>
</dbReference>
<dbReference type="GO" id="GO:0043565">
    <property type="term" value="F:sequence-specific DNA binding"/>
    <property type="evidence" value="ECO:0007669"/>
    <property type="project" value="InterPro"/>
</dbReference>
<dbReference type="SMART" id="SM00344">
    <property type="entry name" value="HTH_ASNC"/>
    <property type="match status" value="1"/>
</dbReference>
<dbReference type="AlphaFoldDB" id="A0A261QXL3"/>
<dbReference type="RefSeq" id="WP_094797202.1">
    <property type="nucleotide sequence ID" value="NZ_NEVK01000007.1"/>
</dbReference>
<dbReference type="InterPro" id="IPR011008">
    <property type="entry name" value="Dimeric_a/b-barrel"/>
</dbReference>
<dbReference type="InterPro" id="IPR019888">
    <property type="entry name" value="Tscrpt_reg_AsnC-like"/>
</dbReference>
<accession>A0A261QXL3</accession>
<dbReference type="InterPro" id="IPR019887">
    <property type="entry name" value="Tscrpt_reg_AsnC/Lrp_C"/>
</dbReference>
<dbReference type="EMBL" id="NEVK01000007">
    <property type="protein sequence ID" value="OZI17090.1"/>
    <property type="molecule type" value="Genomic_DNA"/>
</dbReference>
<organism evidence="5 6">
    <name type="scientific">Bordetella genomosp. 7</name>
    <dbReference type="NCBI Taxonomy" id="1416805"/>
    <lineage>
        <taxon>Bacteria</taxon>
        <taxon>Pseudomonadati</taxon>
        <taxon>Pseudomonadota</taxon>
        <taxon>Betaproteobacteria</taxon>
        <taxon>Burkholderiales</taxon>
        <taxon>Alcaligenaceae</taxon>
        <taxon>Bordetella</taxon>
    </lineage>
</organism>